<dbReference type="InterPro" id="IPR000515">
    <property type="entry name" value="MetI-like"/>
</dbReference>
<feature type="transmembrane region" description="Helical" evidence="7">
    <location>
        <begin position="263"/>
        <end position="283"/>
    </location>
</feature>
<proteinExistence type="inferred from homology"/>
<dbReference type="PROSITE" id="PS50928">
    <property type="entry name" value="ABC_TM1"/>
    <property type="match status" value="1"/>
</dbReference>
<evidence type="ECO:0000256" key="5">
    <source>
        <dbReference type="ARBA" id="ARBA00022989"/>
    </source>
</evidence>
<evidence type="ECO:0000256" key="6">
    <source>
        <dbReference type="ARBA" id="ARBA00023136"/>
    </source>
</evidence>
<comment type="subcellular location">
    <subcellularLocation>
        <location evidence="1 7">Cell membrane</location>
        <topology evidence="1 7">Multi-pass membrane protein</topology>
    </subcellularLocation>
</comment>
<keyword evidence="4 7" id="KW-0812">Transmembrane</keyword>
<feature type="transmembrane region" description="Helical" evidence="7">
    <location>
        <begin position="101"/>
        <end position="123"/>
    </location>
</feature>
<dbReference type="Pfam" id="PF00528">
    <property type="entry name" value="BPD_transp_1"/>
    <property type="match status" value="1"/>
</dbReference>
<dbReference type="EMBL" id="CP009961">
    <property type="protein sequence ID" value="AKG38394.1"/>
    <property type="molecule type" value="Genomic_DNA"/>
</dbReference>
<dbReference type="GO" id="GO:0005886">
    <property type="term" value="C:plasma membrane"/>
    <property type="evidence" value="ECO:0007669"/>
    <property type="project" value="UniProtKB-SubCell"/>
</dbReference>
<name>A0A0F7FI06_9CREN</name>
<evidence type="ECO:0000313" key="10">
    <source>
        <dbReference type="Proteomes" id="UP000067434"/>
    </source>
</evidence>
<evidence type="ECO:0000256" key="1">
    <source>
        <dbReference type="ARBA" id="ARBA00004651"/>
    </source>
</evidence>
<protein>
    <recommendedName>
        <fullName evidence="8">ABC transmembrane type-1 domain-containing protein</fullName>
    </recommendedName>
</protein>
<dbReference type="KEGG" id="thf:MA03_02695"/>
<dbReference type="HOGENOM" id="CLU_016047_0_3_2"/>
<keyword evidence="6 7" id="KW-0472">Membrane</keyword>
<dbReference type="InterPro" id="IPR051393">
    <property type="entry name" value="ABC_transporter_permease"/>
</dbReference>
<feature type="transmembrane region" description="Helical" evidence="7">
    <location>
        <begin position="201"/>
        <end position="219"/>
    </location>
</feature>
<gene>
    <name evidence="9" type="ORF">MA03_02695</name>
</gene>
<dbReference type="PANTHER" id="PTHR30193">
    <property type="entry name" value="ABC TRANSPORTER PERMEASE PROTEIN"/>
    <property type="match status" value="1"/>
</dbReference>
<dbReference type="AlphaFoldDB" id="A0A0F7FI06"/>
<dbReference type="Proteomes" id="UP000067434">
    <property type="component" value="Chromosome"/>
</dbReference>
<dbReference type="STRING" id="1550241.MA03_02695"/>
<dbReference type="InterPro" id="IPR035906">
    <property type="entry name" value="MetI-like_sf"/>
</dbReference>
<keyword evidence="10" id="KW-1185">Reference proteome</keyword>
<dbReference type="OrthoDB" id="45815at2157"/>
<feature type="domain" description="ABC transmembrane type-1" evidence="8">
    <location>
        <begin position="67"/>
        <end position="280"/>
    </location>
</feature>
<evidence type="ECO:0000256" key="4">
    <source>
        <dbReference type="ARBA" id="ARBA00022692"/>
    </source>
</evidence>
<comment type="similarity">
    <text evidence="7">Belongs to the binding-protein-dependent transport system permease family.</text>
</comment>
<accession>A0A0F7FI06</accession>
<evidence type="ECO:0000313" key="9">
    <source>
        <dbReference type="EMBL" id="AKG38394.1"/>
    </source>
</evidence>
<dbReference type="PATRIC" id="fig|1550241.5.peg.553"/>
<feature type="transmembrane region" description="Helical" evidence="7">
    <location>
        <begin position="12"/>
        <end position="32"/>
    </location>
</feature>
<feature type="transmembrane region" description="Helical" evidence="7">
    <location>
        <begin position="161"/>
        <end position="180"/>
    </location>
</feature>
<dbReference type="Gene3D" id="1.10.3720.10">
    <property type="entry name" value="MetI-like"/>
    <property type="match status" value="1"/>
</dbReference>
<feature type="transmembrane region" description="Helical" evidence="7">
    <location>
        <begin position="71"/>
        <end position="94"/>
    </location>
</feature>
<evidence type="ECO:0000256" key="7">
    <source>
        <dbReference type="RuleBase" id="RU363032"/>
    </source>
</evidence>
<evidence type="ECO:0000256" key="2">
    <source>
        <dbReference type="ARBA" id="ARBA00022448"/>
    </source>
</evidence>
<reference evidence="9 10" key="1">
    <citation type="journal article" date="2015" name="Stand. Genomic Sci.">
        <title>Complete genome sequence of and proposal of Thermofilum uzonense sp. nov. a novel hyperthermophilic crenarchaeon and emended description of the genus Thermofilum.</title>
        <authorList>
            <person name="Toshchakov S.V."/>
            <person name="Korzhenkov A.A."/>
            <person name="Samarov N.I."/>
            <person name="Mazunin I.O."/>
            <person name="Mozhey O.I."/>
            <person name="Shmyr I.S."/>
            <person name="Derbikova K.S."/>
            <person name="Taranov E.A."/>
            <person name="Dominova I.N."/>
            <person name="Bonch-Osmolovskaya E.A."/>
            <person name="Patrushev M.V."/>
            <person name="Podosokorskaya O.A."/>
            <person name="Kublanov I.V."/>
        </authorList>
    </citation>
    <scope>NUCLEOTIDE SEQUENCE [LARGE SCALE GENOMIC DNA]</scope>
    <source>
        <strain evidence="9 10">1807-2</strain>
    </source>
</reference>
<evidence type="ECO:0000259" key="8">
    <source>
        <dbReference type="PROSITE" id="PS50928"/>
    </source>
</evidence>
<keyword evidence="3" id="KW-1003">Cell membrane</keyword>
<evidence type="ECO:0000256" key="3">
    <source>
        <dbReference type="ARBA" id="ARBA00022475"/>
    </source>
</evidence>
<organism evidence="9 10">
    <name type="scientific">Infirmifilum uzonense</name>
    <dbReference type="NCBI Taxonomy" id="1550241"/>
    <lineage>
        <taxon>Archaea</taxon>
        <taxon>Thermoproteota</taxon>
        <taxon>Thermoprotei</taxon>
        <taxon>Thermofilales</taxon>
        <taxon>Thermofilaceae</taxon>
        <taxon>Infirmifilum</taxon>
    </lineage>
</organism>
<dbReference type="RefSeq" id="WP_052883796.1">
    <property type="nucleotide sequence ID" value="NZ_CP009961.1"/>
</dbReference>
<keyword evidence="2 7" id="KW-0813">Transport</keyword>
<dbReference type="PANTHER" id="PTHR30193:SF37">
    <property type="entry name" value="INNER MEMBRANE ABC TRANSPORTER PERMEASE PROTEIN YCJO"/>
    <property type="match status" value="1"/>
</dbReference>
<dbReference type="GO" id="GO:0055085">
    <property type="term" value="P:transmembrane transport"/>
    <property type="evidence" value="ECO:0007669"/>
    <property type="project" value="InterPro"/>
</dbReference>
<dbReference type="SUPFAM" id="SSF161098">
    <property type="entry name" value="MetI-like"/>
    <property type="match status" value="1"/>
</dbReference>
<keyword evidence="5 7" id="KW-1133">Transmembrane helix</keyword>
<dbReference type="CDD" id="cd06261">
    <property type="entry name" value="TM_PBP2"/>
    <property type="match status" value="1"/>
</dbReference>
<sequence>MSKKTGIRNEIFLLPGLLGLMVFIFAISYSVYMSFYRYKLGFTEPTYVGLKNFVDLLTNDVIFRTAIVNTLYFVVVATTLEILYGILLAVLLYWSKYRYLFLPFLLVPMLLPAVNVVVLWRFMFHPEYGLVNMFLKTFGFAPIDPLNDPTWAMPTIILMDMWQMTPFVMIIILAGLSTVPNEIITAARIDGASKLSMTLKILLPLTKNIIMAVVLLRLIDAFRIFAKVQLLTRGGPGIATETLELQIYNRGVRGLEIGLGSSMSVIFILLAMTVIVPYMIMVIKGWRR</sequence>
<dbReference type="GeneID" id="25401104"/>